<feature type="domain" description="Tryptophan synthase beta chain-like PALP" evidence="11">
    <location>
        <begin position="2"/>
        <end position="95"/>
    </location>
</feature>
<dbReference type="GO" id="GO:0000287">
    <property type="term" value="F:magnesium ion binding"/>
    <property type="evidence" value="ECO:0007669"/>
    <property type="project" value="TreeGrafter"/>
</dbReference>
<dbReference type="GO" id="GO:0005524">
    <property type="term" value="F:ATP binding"/>
    <property type="evidence" value="ECO:0007669"/>
    <property type="project" value="TreeGrafter"/>
</dbReference>
<dbReference type="AlphaFoldDB" id="A0A3P7IYP7"/>
<accession>A0A3P7IYP7</accession>
<dbReference type="PANTHER" id="PTHR43050:SF1">
    <property type="entry name" value="SERINE RACEMASE"/>
    <property type="match status" value="1"/>
</dbReference>
<comment type="cofactor">
    <cofactor evidence="3">
        <name>Mn(2+)</name>
        <dbReference type="ChEBI" id="CHEBI:29035"/>
    </cofactor>
</comment>
<evidence type="ECO:0000256" key="2">
    <source>
        <dbReference type="ARBA" id="ARBA00001933"/>
    </source>
</evidence>
<dbReference type="PANTHER" id="PTHR43050">
    <property type="entry name" value="SERINE / THREONINE RACEMASE FAMILY MEMBER"/>
    <property type="match status" value="1"/>
</dbReference>
<protein>
    <recommendedName>
        <fullName evidence="6">L-serine ammonia-lyase</fullName>
        <ecNumber evidence="6">4.3.1.17</ecNumber>
    </recommendedName>
</protein>
<evidence type="ECO:0000313" key="13">
    <source>
        <dbReference type="Proteomes" id="UP000270094"/>
    </source>
</evidence>
<evidence type="ECO:0000256" key="10">
    <source>
        <dbReference type="SAM" id="Phobius"/>
    </source>
</evidence>
<evidence type="ECO:0000256" key="6">
    <source>
        <dbReference type="ARBA" id="ARBA00012093"/>
    </source>
</evidence>
<evidence type="ECO:0000256" key="3">
    <source>
        <dbReference type="ARBA" id="ARBA00001936"/>
    </source>
</evidence>
<dbReference type="GO" id="GO:0018114">
    <property type="term" value="F:threonine racemase activity"/>
    <property type="evidence" value="ECO:0007669"/>
    <property type="project" value="TreeGrafter"/>
</dbReference>
<evidence type="ECO:0000256" key="4">
    <source>
        <dbReference type="ARBA" id="ARBA00001946"/>
    </source>
</evidence>
<keyword evidence="13" id="KW-1185">Reference proteome</keyword>
<keyword evidence="10" id="KW-1133">Transmembrane helix</keyword>
<dbReference type="Gene3D" id="3.40.50.1100">
    <property type="match status" value="1"/>
</dbReference>
<comment type="catalytic activity">
    <reaction evidence="9">
        <text>L-serine = pyruvate + NH4(+)</text>
        <dbReference type="Rhea" id="RHEA:19169"/>
        <dbReference type="ChEBI" id="CHEBI:15361"/>
        <dbReference type="ChEBI" id="CHEBI:28938"/>
        <dbReference type="ChEBI" id="CHEBI:33384"/>
        <dbReference type="EC" id="4.3.1.17"/>
    </reaction>
</comment>
<dbReference type="Pfam" id="PF00291">
    <property type="entry name" value="PALP"/>
    <property type="match status" value="1"/>
</dbReference>
<keyword evidence="7" id="KW-0460">Magnesium</keyword>
<keyword evidence="8" id="KW-0663">Pyridoxal phosphate</keyword>
<comment type="cofactor">
    <cofactor evidence="2">
        <name>pyridoxal 5'-phosphate</name>
        <dbReference type="ChEBI" id="CHEBI:597326"/>
    </cofactor>
</comment>
<evidence type="ECO:0000256" key="8">
    <source>
        <dbReference type="ARBA" id="ARBA00022898"/>
    </source>
</evidence>
<dbReference type="EMBL" id="UYYB01101466">
    <property type="protein sequence ID" value="VDM78280.1"/>
    <property type="molecule type" value="Genomic_DNA"/>
</dbReference>
<evidence type="ECO:0000313" key="12">
    <source>
        <dbReference type="EMBL" id="VDM78280.1"/>
    </source>
</evidence>
<dbReference type="InterPro" id="IPR000634">
    <property type="entry name" value="Ser/Thr_deHydtase_PyrdxlP-BS"/>
</dbReference>
<comment type="cofactor">
    <cofactor evidence="4">
        <name>Mg(2+)</name>
        <dbReference type="ChEBI" id="CHEBI:18420"/>
    </cofactor>
</comment>
<dbReference type="InterPro" id="IPR001926">
    <property type="entry name" value="TrpB-like_PALP"/>
</dbReference>
<dbReference type="GO" id="GO:0003941">
    <property type="term" value="F:L-serine ammonia-lyase activity"/>
    <property type="evidence" value="ECO:0007669"/>
    <property type="project" value="UniProtKB-EC"/>
</dbReference>
<keyword evidence="10" id="KW-0812">Transmembrane</keyword>
<evidence type="ECO:0000256" key="1">
    <source>
        <dbReference type="ARBA" id="ARBA00001913"/>
    </source>
</evidence>
<dbReference type="EC" id="4.3.1.17" evidence="6"/>
<evidence type="ECO:0000256" key="7">
    <source>
        <dbReference type="ARBA" id="ARBA00022842"/>
    </source>
</evidence>
<dbReference type="SUPFAM" id="SSF53686">
    <property type="entry name" value="Tryptophan synthase beta subunit-like PLP-dependent enzymes"/>
    <property type="match status" value="1"/>
</dbReference>
<keyword evidence="10" id="KW-0472">Membrane</keyword>
<gene>
    <name evidence="12" type="ORF">SVUK_LOCUS13278</name>
</gene>
<comment type="similarity">
    <text evidence="5">Belongs to the serine/threonine dehydratase family.</text>
</comment>
<organism evidence="12 13">
    <name type="scientific">Strongylus vulgaris</name>
    <name type="common">Blood worm</name>
    <dbReference type="NCBI Taxonomy" id="40348"/>
    <lineage>
        <taxon>Eukaryota</taxon>
        <taxon>Metazoa</taxon>
        <taxon>Ecdysozoa</taxon>
        <taxon>Nematoda</taxon>
        <taxon>Chromadorea</taxon>
        <taxon>Rhabditida</taxon>
        <taxon>Rhabditina</taxon>
        <taxon>Rhabditomorpha</taxon>
        <taxon>Strongyloidea</taxon>
        <taxon>Strongylidae</taxon>
        <taxon>Strongylus</taxon>
    </lineage>
</organism>
<dbReference type="Proteomes" id="UP000270094">
    <property type="component" value="Unassembled WGS sequence"/>
</dbReference>
<dbReference type="GO" id="GO:0030170">
    <property type="term" value="F:pyridoxal phosphate binding"/>
    <property type="evidence" value="ECO:0007669"/>
    <property type="project" value="InterPro"/>
</dbReference>
<proteinExistence type="inferred from homology"/>
<dbReference type="PROSITE" id="PS00165">
    <property type="entry name" value="DEHYDRATASE_SER_THR"/>
    <property type="match status" value="1"/>
</dbReference>
<reference evidence="12 13" key="1">
    <citation type="submission" date="2018-11" db="EMBL/GenBank/DDBJ databases">
        <authorList>
            <consortium name="Pathogen Informatics"/>
        </authorList>
    </citation>
    <scope>NUCLEOTIDE SEQUENCE [LARGE SCALE GENOMIC DNA]</scope>
</reference>
<evidence type="ECO:0000256" key="5">
    <source>
        <dbReference type="ARBA" id="ARBA00010869"/>
    </source>
</evidence>
<sequence>MKCEHLQKTGSFKARGALNAWYANVYFLLIHFTNVFEYFLVQVTHSSGNHGQGLAWAAAQAELPCRVAVPKNAPPSKMNAMKEYGAVLELCEATVKSRSGGDVNLQTYRHCFAFLLVF</sequence>
<evidence type="ECO:0000259" key="11">
    <source>
        <dbReference type="Pfam" id="PF00291"/>
    </source>
</evidence>
<dbReference type="GO" id="GO:0030378">
    <property type="term" value="F:serine racemase activity"/>
    <property type="evidence" value="ECO:0007669"/>
    <property type="project" value="TreeGrafter"/>
</dbReference>
<dbReference type="GO" id="GO:0070179">
    <property type="term" value="P:D-serine biosynthetic process"/>
    <property type="evidence" value="ECO:0007669"/>
    <property type="project" value="TreeGrafter"/>
</dbReference>
<feature type="transmembrane region" description="Helical" evidence="10">
    <location>
        <begin position="21"/>
        <end position="41"/>
    </location>
</feature>
<evidence type="ECO:0000256" key="9">
    <source>
        <dbReference type="ARBA" id="ARBA00049406"/>
    </source>
</evidence>
<dbReference type="InterPro" id="IPR036052">
    <property type="entry name" value="TrpB-like_PALP_sf"/>
</dbReference>
<dbReference type="OrthoDB" id="4418812at2759"/>
<comment type="cofactor">
    <cofactor evidence="1">
        <name>Ca(2+)</name>
        <dbReference type="ChEBI" id="CHEBI:29108"/>
    </cofactor>
</comment>
<name>A0A3P7IYP7_STRVU</name>